<reference evidence="3" key="1">
    <citation type="submission" date="2020-03" db="EMBL/GenBank/DDBJ databases">
        <title>Site-based positive gene gene selection in Geosmithia morbida across the United States reveals a broad range of putative effectors and factors for local host and environmental adapation.</title>
        <authorList>
            <person name="Onufrak A."/>
            <person name="Murdoch R.W."/>
            <person name="Gazis R."/>
            <person name="Huff M."/>
            <person name="Staton M."/>
            <person name="Klingeman W."/>
            <person name="Hadziabdic D."/>
        </authorList>
    </citation>
    <scope>NUCLEOTIDE SEQUENCE</scope>
    <source>
        <strain evidence="3">1262</strain>
    </source>
</reference>
<dbReference type="InterPro" id="IPR037119">
    <property type="entry name" value="Haem_oxidase_HugZ-like_sf"/>
</dbReference>
<evidence type="ECO:0000313" key="3">
    <source>
        <dbReference type="EMBL" id="KAF4123648.1"/>
    </source>
</evidence>
<feature type="domain" description="DUF2470" evidence="2">
    <location>
        <begin position="7"/>
        <end position="81"/>
    </location>
</feature>
<feature type="transmembrane region" description="Helical" evidence="1">
    <location>
        <begin position="103"/>
        <end position="124"/>
    </location>
</feature>
<dbReference type="Gene3D" id="3.20.180.10">
    <property type="entry name" value="PNP-oxidase-like"/>
    <property type="match status" value="1"/>
</dbReference>
<organism evidence="3 4">
    <name type="scientific">Geosmithia morbida</name>
    <dbReference type="NCBI Taxonomy" id="1094350"/>
    <lineage>
        <taxon>Eukaryota</taxon>
        <taxon>Fungi</taxon>
        <taxon>Dikarya</taxon>
        <taxon>Ascomycota</taxon>
        <taxon>Pezizomycotina</taxon>
        <taxon>Sordariomycetes</taxon>
        <taxon>Hypocreomycetidae</taxon>
        <taxon>Hypocreales</taxon>
        <taxon>Bionectriaceae</taxon>
        <taxon>Geosmithia</taxon>
    </lineage>
</organism>
<keyword evidence="1" id="KW-0472">Membrane</keyword>
<feature type="transmembrane region" description="Helical" evidence="1">
    <location>
        <begin position="144"/>
        <end position="167"/>
    </location>
</feature>
<dbReference type="Pfam" id="PF10615">
    <property type="entry name" value="DUF2470"/>
    <property type="match status" value="1"/>
</dbReference>
<dbReference type="AlphaFoldDB" id="A0A9P5D196"/>
<dbReference type="OrthoDB" id="5553410at2759"/>
<proteinExistence type="predicted"/>
<dbReference type="GeneID" id="55972574"/>
<dbReference type="PANTHER" id="PTHR37783">
    <property type="entry name" value="MEMBRANE PROTEIN, PUTATIVE (AFU_ORTHOLOGUE AFUA_1G04315)-RELATED"/>
    <property type="match status" value="1"/>
</dbReference>
<dbReference type="Proteomes" id="UP000749293">
    <property type="component" value="Unassembled WGS sequence"/>
</dbReference>
<keyword evidence="1" id="KW-1133">Transmembrane helix</keyword>
<gene>
    <name evidence="3" type="ORF">GMORB2_6349</name>
</gene>
<sequence length="216" mass="24843">MDPKIRQRTIDHMNRDHQAELAHYLEFYSGVDRWVATSNPEMVDMTLDAMVVRAGDGTDHRIVFDPPLASAADSRRRLIDMDVVAREALSDDRLTVYAPPTGVGAAVFGSVVFYIVCWLTLPRVTPGTEAWRLLTDYWPGGPDVYRSVVQLLFWPTLLIHIVETAVFDRVRMARYRVPRFSRLWWLWSLNCLIEGFPTFKRVDAIMKAKMQAGKKE</sequence>
<dbReference type="PANTHER" id="PTHR37783:SF1">
    <property type="entry name" value="MEMBRANE PROTEIN, PUTATIVE (AFU_ORTHOLOGUE AFUA_1G04315)-RELATED"/>
    <property type="match status" value="1"/>
</dbReference>
<keyword evidence="4" id="KW-1185">Reference proteome</keyword>
<protein>
    <recommendedName>
        <fullName evidence="2">DUF2470 domain-containing protein</fullName>
    </recommendedName>
</protein>
<evidence type="ECO:0000259" key="2">
    <source>
        <dbReference type="Pfam" id="PF10615"/>
    </source>
</evidence>
<evidence type="ECO:0000313" key="4">
    <source>
        <dbReference type="Proteomes" id="UP000749293"/>
    </source>
</evidence>
<keyword evidence="1" id="KW-0812">Transmembrane</keyword>
<dbReference type="RefSeq" id="XP_035322300.1">
    <property type="nucleotide sequence ID" value="XM_035468319.1"/>
</dbReference>
<dbReference type="EMBL" id="JAANYQ010000006">
    <property type="protein sequence ID" value="KAF4123648.1"/>
    <property type="molecule type" value="Genomic_DNA"/>
</dbReference>
<accession>A0A9P5D196</accession>
<dbReference type="InterPro" id="IPR019595">
    <property type="entry name" value="DUF2470"/>
</dbReference>
<evidence type="ECO:0000256" key="1">
    <source>
        <dbReference type="SAM" id="Phobius"/>
    </source>
</evidence>
<name>A0A9P5D196_9HYPO</name>
<comment type="caution">
    <text evidence="3">The sequence shown here is derived from an EMBL/GenBank/DDBJ whole genome shotgun (WGS) entry which is preliminary data.</text>
</comment>